<evidence type="ECO:0000313" key="9">
    <source>
        <dbReference type="EMBL" id="CAG9864598.1"/>
    </source>
</evidence>
<name>A0A9N9TZX4_PHYSR</name>
<evidence type="ECO:0000256" key="3">
    <source>
        <dbReference type="ARBA" id="ARBA00012646"/>
    </source>
</evidence>
<organism evidence="9 10">
    <name type="scientific">Phyllotreta striolata</name>
    <name type="common">Striped flea beetle</name>
    <name type="synonym">Crioceris striolata</name>
    <dbReference type="NCBI Taxonomy" id="444603"/>
    <lineage>
        <taxon>Eukaryota</taxon>
        <taxon>Metazoa</taxon>
        <taxon>Ecdysozoa</taxon>
        <taxon>Arthropoda</taxon>
        <taxon>Hexapoda</taxon>
        <taxon>Insecta</taxon>
        <taxon>Pterygota</taxon>
        <taxon>Neoptera</taxon>
        <taxon>Endopterygota</taxon>
        <taxon>Coleoptera</taxon>
        <taxon>Polyphaga</taxon>
        <taxon>Cucujiformia</taxon>
        <taxon>Chrysomeloidea</taxon>
        <taxon>Chrysomelidae</taxon>
        <taxon>Galerucinae</taxon>
        <taxon>Alticini</taxon>
        <taxon>Phyllotreta</taxon>
    </lineage>
</organism>
<evidence type="ECO:0000256" key="4">
    <source>
        <dbReference type="ARBA" id="ARBA00022729"/>
    </source>
</evidence>
<dbReference type="CDD" id="cd07061">
    <property type="entry name" value="HP_HAP_like"/>
    <property type="match status" value="1"/>
</dbReference>
<dbReference type="Pfam" id="PF00328">
    <property type="entry name" value="His_Phos_2"/>
    <property type="match status" value="1"/>
</dbReference>
<evidence type="ECO:0000256" key="1">
    <source>
        <dbReference type="ARBA" id="ARBA00000032"/>
    </source>
</evidence>
<keyword evidence="10" id="KW-1185">Reference proteome</keyword>
<dbReference type="PROSITE" id="PS00616">
    <property type="entry name" value="HIS_ACID_PHOSPHAT_1"/>
    <property type="match status" value="1"/>
</dbReference>
<comment type="catalytic activity">
    <reaction evidence="1">
        <text>a phosphate monoester + H2O = an alcohol + phosphate</text>
        <dbReference type="Rhea" id="RHEA:15017"/>
        <dbReference type="ChEBI" id="CHEBI:15377"/>
        <dbReference type="ChEBI" id="CHEBI:30879"/>
        <dbReference type="ChEBI" id="CHEBI:43474"/>
        <dbReference type="ChEBI" id="CHEBI:67140"/>
        <dbReference type="EC" id="3.1.3.2"/>
    </reaction>
</comment>
<dbReference type="InterPro" id="IPR000560">
    <property type="entry name" value="His_Pase_clade-2"/>
</dbReference>
<feature type="signal peptide" evidence="8">
    <location>
        <begin position="1"/>
        <end position="21"/>
    </location>
</feature>
<evidence type="ECO:0000256" key="5">
    <source>
        <dbReference type="ARBA" id="ARBA00022801"/>
    </source>
</evidence>
<keyword evidence="7" id="KW-0325">Glycoprotein</keyword>
<evidence type="ECO:0000256" key="6">
    <source>
        <dbReference type="ARBA" id="ARBA00023157"/>
    </source>
</evidence>
<dbReference type="GO" id="GO:0003993">
    <property type="term" value="F:acid phosphatase activity"/>
    <property type="evidence" value="ECO:0007669"/>
    <property type="project" value="UniProtKB-EC"/>
</dbReference>
<gene>
    <name evidence="9" type="ORF">PHYEVI_LOCUS10850</name>
</gene>
<dbReference type="PANTHER" id="PTHR11567:SF211">
    <property type="entry name" value="PROSTATIC ACID PHOSPHATASE"/>
    <property type="match status" value="1"/>
</dbReference>
<dbReference type="InterPro" id="IPR050645">
    <property type="entry name" value="Histidine_acid_phosphatase"/>
</dbReference>
<accession>A0A9N9TZX4</accession>
<evidence type="ECO:0000256" key="8">
    <source>
        <dbReference type="SAM" id="SignalP"/>
    </source>
</evidence>
<dbReference type="InterPro" id="IPR033379">
    <property type="entry name" value="Acid_Pase_AS"/>
</dbReference>
<dbReference type="Gene3D" id="3.40.50.1240">
    <property type="entry name" value="Phosphoglycerate mutase-like"/>
    <property type="match status" value="1"/>
</dbReference>
<evidence type="ECO:0000313" key="10">
    <source>
        <dbReference type="Proteomes" id="UP001153712"/>
    </source>
</evidence>
<evidence type="ECO:0000256" key="7">
    <source>
        <dbReference type="ARBA" id="ARBA00023180"/>
    </source>
</evidence>
<dbReference type="SUPFAM" id="SSF53254">
    <property type="entry name" value="Phosphoglycerate mutase-like"/>
    <property type="match status" value="1"/>
</dbReference>
<keyword evidence="4 8" id="KW-0732">Signal</keyword>
<dbReference type="EC" id="3.1.3.2" evidence="3"/>
<dbReference type="OrthoDB" id="6723085at2759"/>
<feature type="chain" id="PRO_5040164621" description="acid phosphatase" evidence="8">
    <location>
        <begin position="22"/>
        <end position="363"/>
    </location>
</feature>
<sequence length="363" mass="41718">MTTSLPSILTASVLLIISVNCIETNNLVALVQIFRHGERTPMKFYPNDPYKNHWADLNTEQLTNKGRRQMYSLGQHTRNRYSSWIPLKYQNKFIRASSTDVDRTLVSGQTFLYGLFPASGDQKWLPTSDWQGIPLHPADPKVLFVSPANCPTYEKSYAKLLAGKEFVKLNESLQGLYEYLTNNTGETIDDLHSAETICDTLGIEEGVGLKLPEWTKKVYPEQLKKVYKYWLKSLTYTKELKRFYVGSLFNEMLEFFDEIATNSTDTKMRVYSGHDDNIASILNSFGALDQLDIPGFGSSLWLELRKNDGNHFVNVWYKNGDNTTQIRIEGCELDCPLKNMKSLLHDIVIDVENWTKECNYDKR</sequence>
<keyword evidence="5" id="KW-0378">Hydrolase</keyword>
<dbReference type="Proteomes" id="UP001153712">
    <property type="component" value="Chromosome 8"/>
</dbReference>
<dbReference type="AlphaFoldDB" id="A0A9N9TZX4"/>
<evidence type="ECO:0000256" key="2">
    <source>
        <dbReference type="ARBA" id="ARBA00005375"/>
    </source>
</evidence>
<dbReference type="PANTHER" id="PTHR11567">
    <property type="entry name" value="ACID PHOSPHATASE-RELATED"/>
    <property type="match status" value="1"/>
</dbReference>
<dbReference type="InterPro" id="IPR029033">
    <property type="entry name" value="His_PPase_superfam"/>
</dbReference>
<comment type="similarity">
    <text evidence="2">Belongs to the histidine acid phosphatase family.</text>
</comment>
<reference evidence="9" key="1">
    <citation type="submission" date="2022-01" db="EMBL/GenBank/DDBJ databases">
        <authorList>
            <person name="King R."/>
        </authorList>
    </citation>
    <scope>NUCLEOTIDE SEQUENCE</scope>
</reference>
<keyword evidence="6" id="KW-1015">Disulfide bond</keyword>
<dbReference type="EMBL" id="OU900101">
    <property type="protein sequence ID" value="CAG9864598.1"/>
    <property type="molecule type" value="Genomic_DNA"/>
</dbReference>
<proteinExistence type="inferred from homology"/>
<protein>
    <recommendedName>
        <fullName evidence="3">acid phosphatase</fullName>
        <ecNumber evidence="3">3.1.3.2</ecNumber>
    </recommendedName>
</protein>